<accession>A0ACB8FGK1</accession>
<dbReference type="EMBL" id="CM037617">
    <property type="protein sequence ID" value="KAH8004357.1"/>
    <property type="molecule type" value="Genomic_DNA"/>
</dbReference>
<comment type="caution">
    <text evidence="1">The sequence shown here is derived from an EMBL/GenBank/DDBJ whole genome shotgun (WGS) entry which is preliminary data.</text>
</comment>
<proteinExistence type="predicted"/>
<evidence type="ECO:0000313" key="1">
    <source>
        <dbReference type="EMBL" id="KAH8004357.1"/>
    </source>
</evidence>
<sequence>MFTTTTTPSAYSGLGYGTLRILNASKLDEGRYVCRGENIFGSAELAASVFIKAPTRIDLSPKRTELTVGESIVLSCKAFHDPTLDVFFHWMLNGQPIDFEKEGGHFESILVVGIVHTL</sequence>
<keyword evidence="2" id="KW-1185">Reference proteome</keyword>
<protein>
    <submittedName>
        <fullName evidence="1">Contactin-5</fullName>
    </submittedName>
</protein>
<reference evidence="1" key="1">
    <citation type="submission" date="2021-08" db="EMBL/GenBank/DDBJ databases">
        <title>The first chromosome-level gecko genome reveals the dynamic sex chromosomes of Neotropical dwarf geckos (Sphaerodactylidae: Sphaerodactylus).</title>
        <authorList>
            <person name="Pinto B.J."/>
            <person name="Keating S.E."/>
            <person name="Gamble T."/>
        </authorList>
    </citation>
    <scope>NUCLEOTIDE SEQUENCE</scope>
    <source>
        <strain evidence="1">TG3544</strain>
    </source>
</reference>
<evidence type="ECO:0000313" key="2">
    <source>
        <dbReference type="Proteomes" id="UP000827872"/>
    </source>
</evidence>
<dbReference type="Proteomes" id="UP000827872">
    <property type="component" value="Linkage Group LG04"/>
</dbReference>
<organism evidence="1 2">
    <name type="scientific">Sphaerodactylus townsendi</name>
    <dbReference type="NCBI Taxonomy" id="933632"/>
    <lineage>
        <taxon>Eukaryota</taxon>
        <taxon>Metazoa</taxon>
        <taxon>Chordata</taxon>
        <taxon>Craniata</taxon>
        <taxon>Vertebrata</taxon>
        <taxon>Euteleostomi</taxon>
        <taxon>Lepidosauria</taxon>
        <taxon>Squamata</taxon>
        <taxon>Bifurcata</taxon>
        <taxon>Gekkota</taxon>
        <taxon>Sphaerodactylidae</taxon>
        <taxon>Sphaerodactylus</taxon>
    </lineage>
</organism>
<name>A0ACB8FGK1_9SAUR</name>
<gene>
    <name evidence="1" type="primary">CNTN5_3</name>
    <name evidence="1" type="ORF">K3G42_009191</name>
</gene>